<sequence length="227" mass="27034">MKKPCCTAIVEMNEFKRNFRYNNSVILTLNIKYPLINIPHNKSAEDNINNMINMQIREYYNYVSRTLYNNAIEYYHDSQTNNFPFHVNEAIMEYNITYNDNCFLSLYKDKYEFTGGAHGSTIRSSDTWETCQGTYIPMYCYFYRGTNYKNLLINEITKQAEQNLNQNPGIYFEDYKNLIIQNFNPDSYFLTPYGMNIYYQQYDIAPYSTGIVEFTIPYEIIGWYPSC</sequence>
<evidence type="ECO:0000259" key="2">
    <source>
        <dbReference type="Pfam" id="PF13739"/>
    </source>
</evidence>
<gene>
    <name evidence="3" type="ORF">SDC9_48251</name>
</gene>
<evidence type="ECO:0008006" key="4">
    <source>
        <dbReference type="Google" id="ProtNLM"/>
    </source>
</evidence>
<feature type="domain" description="DUF3298" evidence="1">
    <location>
        <begin position="144"/>
        <end position="219"/>
    </location>
</feature>
<evidence type="ECO:0000313" key="3">
    <source>
        <dbReference type="EMBL" id="MPM02007.1"/>
    </source>
</evidence>
<protein>
    <recommendedName>
        <fullName evidence="4">DUF3298/DUF4163 domain-containing protein</fullName>
    </recommendedName>
</protein>
<dbReference type="Gene3D" id="3.90.640.20">
    <property type="entry name" value="Heat-shock cognate protein, ATPase"/>
    <property type="match status" value="1"/>
</dbReference>
<dbReference type="Pfam" id="PF11738">
    <property type="entry name" value="DUF3298"/>
    <property type="match status" value="1"/>
</dbReference>
<dbReference type="InterPro" id="IPR025303">
    <property type="entry name" value="PdaC"/>
</dbReference>
<name>A0A644WEP5_9ZZZZ</name>
<comment type="caution">
    <text evidence="3">The sequence shown here is derived from an EMBL/GenBank/DDBJ whole genome shotgun (WGS) entry which is preliminary data.</text>
</comment>
<dbReference type="Gene3D" id="3.30.565.40">
    <property type="entry name" value="Fervidobacterium nodosum Rt17-B1 like"/>
    <property type="match status" value="1"/>
</dbReference>
<dbReference type="Pfam" id="PF13739">
    <property type="entry name" value="PdaC"/>
    <property type="match status" value="1"/>
</dbReference>
<dbReference type="EMBL" id="VSSQ01000838">
    <property type="protein sequence ID" value="MPM02007.1"/>
    <property type="molecule type" value="Genomic_DNA"/>
</dbReference>
<dbReference type="InterPro" id="IPR037126">
    <property type="entry name" value="PdaC/RsiV-like_sf"/>
</dbReference>
<dbReference type="InterPro" id="IPR021729">
    <property type="entry name" value="DUF3298"/>
</dbReference>
<organism evidence="3">
    <name type="scientific">bioreactor metagenome</name>
    <dbReference type="NCBI Taxonomy" id="1076179"/>
    <lineage>
        <taxon>unclassified sequences</taxon>
        <taxon>metagenomes</taxon>
        <taxon>ecological metagenomes</taxon>
    </lineage>
</organism>
<dbReference type="AlphaFoldDB" id="A0A644WEP5"/>
<reference evidence="3" key="1">
    <citation type="submission" date="2019-08" db="EMBL/GenBank/DDBJ databases">
        <authorList>
            <person name="Kucharzyk K."/>
            <person name="Murdoch R.W."/>
            <person name="Higgins S."/>
            <person name="Loffler F."/>
        </authorList>
    </citation>
    <scope>NUCLEOTIDE SEQUENCE</scope>
</reference>
<evidence type="ECO:0000259" key="1">
    <source>
        <dbReference type="Pfam" id="PF11738"/>
    </source>
</evidence>
<proteinExistence type="predicted"/>
<accession>A0A644WEP5</accession>
<feature type="domain" description="Deacetylase PdaC" evidence="2">
    <location>
        <begin position="23"/>
        <end position="121"/>
    </location>
</feature>